<evidence type="ECO:0000256" key="5">
    <source>
        <dbReference type="ARBA" id="ARBA00017468"/>
    </source>
</evidence>
<dbReference type="Proteomes" id="UP000307440">
    <property type="component" value="Unassembled WGS sequence"/>
</dbReference>
<evidence type="ECO:0000256" key="10">
    <source>
        <dbReference type="ARBA" id="ARBA00032061"/>
    </source>
</evidence>
<name>A0A5C3L3N8_COPMA</name>
<dbReference type="PANTHER" id="PTHR12867">
    <property type="entry name" value="GLYCOSYL TRANSFERASE-RELATED"/>
    <property type="match status" value="1"/>
</dbReference>
<sequence length="174" mass="19364">MRAFVTVGSTKFDALIQKVFSQEVLEALQKQGYTEVIVQCGNSSFEEQRGAADGEHPVIVQRGGLVVEYWKFKPTLEEEYERADLVISHAGSGTILDVLRMGKPLIVVPNPTLLHNHQQELADVLAEQNYIKSSSVDDLSTTIEEFGGSTLLNRFPRFDGTRFAKILDETMGFA</sequence>
<evidence type="ECO:0000256" key="9">
    <source>
        <dbReference type="ARBA" id="ARBA00024804"/>
    </source>
</evidence>
<comment type="similarity">
    <text evidence="2 12">Belongs to the glycosyltransferase 28 family.</text>
</comment>
<evidence type="ECO:0000256" key="6">
    <source>
        <dbReference type="ARBA" id="ARBA00022676"/>
    </source>
</evidence>
<dbReference type="SUPFAM" id="SSF53756">
    <property type="entry name" value="UDP-Glycosyltransferase/glycogen phosphorylase"/>
    <property type="match status" value="1"/>
</dbReference>
<keyword evidence="8 12" id="KW-0256">Endoplasmic reticulum</keyword>
<dbReference type="OrthoDB" id="20273at2759"/>
<evidence type="ECO:0000256" key="8">
    <source>
        <dbReference type="ARBA" id="ARBA00022824"/>
    </source>
</evidence>
<comment type="subcellular location">
    <subcellularLocation>
        <location evidence="1 12">Endoplasmic reticulum</location>
    </subcellularLocation>
</comment>
<evidence type="ECO:0000256" key="12">
    <source>
        <dbReference type="RuleBase" id="RU362128"/>
    </source>
</evidence>
<feature type="domain" description="Glycosyl transferase family 28 C-terminal" evidence="13">
    <location>
        <begin position="4"/>
        <end position="145"/>
    </location>
</feature>
<evidence type="ECO:0000256" key="1">
    <source>
        <dbReference type="ARBA" id="ARBA00004240"/>
    </source>
</evidence>
<dbReference type="InterPro" id="IPR007235">
    <property type="entry name" value="Glyco_trans_28_C"/>
</dbReference>
<dbReference type="Gene3D" id="3.40.50.2000">
    <property type="entry name" value="Glycogen Phosphorylase B"/>
    <property type="match status" value="1"/>
</dbReference>
<accession>A0A5C3L3N8</accession>
<evidence type="ECO:0000256" key="3">
    <source>
        <dbReference type="ARBA" id="ARBA00011198"/>
    </source>
</evidence>
<comment type="catalytic activity">
    <reaction evidence="11">
        <text>an N-acetyl-alpha-D-glucosaminyl-diphospho-di-trans,poly-cis-dolichol + UDP-N-acetyl-alpha-D-glucosamine = an N,N'-diacetylchitobiosyl-diphospho-di-trans,poly-cis-dolichol + UDP + H(+)</text>
        <dbReference type="Rhea" id="RHEA:23380"/>
        <dbReference type="Rhea" id="RHEA-COMP:19507"/>
        <dbReference type="Rhea" id="RHEA-COMP:19510"/>
        <dbReference type="ChEBI" id="CHEBI:15378"/>
        <dbReference type="ChEBI" id="CHEBI:57269"/>
        <dbReference type="ChEBI" id="CHEBI:57705"/>
        <dbReference type="ChEBI" id="CHEBI:58223"/>
        <dbReference type="ChEBI" id="CHEBI:58427"/>
        <dbReference type="EC" id="2.4.1.141"/>
    </reaction>
</comment>
<dbReference type="Pfam" id="PF04101">
    <property type="entry name" value="Glyco_tran_28_C"/>
    <property type="match status" value="1"/>
</dbReference>
<comment type="function">
    <text evidence="9 12">Involved in protein N-glycosylation. Essential for the second step of the dolichol-linked oligosaccharide pathway.</text>
</comment>
<dbReference type="GO" id="GO:0005783">
    <property type="term" value="C:endoplasmic reticulum"/>
    <property type="evidence" value="ECO:0007669"/>
    <property type="project" value="UniProtKB-SubCell"/>
</dbReference>
<proteinExistence type="inferred from homology"/>
<keyword evidence="7 12" id="KW-0808">Transferase</keyword>
<evidence type="ECO:0000313" key="14">
    <source>
        <dbReference type="EMBL" id="TFK27370.1"/>
    </source>
</evidence>
<evidence type="ECO:0000256" key="2">
    <source>
        <dbReference type="ARBA" id="ARBA00006962"/>
    </source>
</evidence>
<organism evidence="14 15">
    <name type="scientific">Coprinopsis marcescibilis</name>
    <name type="common">Agaric fungus</name>
    <name type="synonym">Psathyrella marcescibilis</name>
    <dbReference type="NCBI Taxonomy" id="230819"/>
    <lineage>
        <taxon>Eukaryota</taxon>
        <taxon>Fungi</taxon>
        <taxon>Dikarya</taxon>
        <taxon>Basidiomycota</taxon>
        <taxon>Agaricomycotina</taxon>
        <taxon>Agaricomycetes</taxon>
        <taxon>Agaricomycetidae</taxon>
        <taxon>Agaricales</taxon>
        <taxon>Agaricineae</taxon>
        <taxon>Psathyrellaceae</taxon>
        <taxon>Coprinopsis</taxon>
    </lineage>
</organism>
<evidence type="ECO:0000256" key="11">
    <source>
        <dbReference type="ARBA" id="ARBA00048184"/>
    </source>
</evidence>
<dbReference type="STRING" id="230819.A0A5C3L3N8"/>
<dbReference type="EC" id="2.4.1.141" evidence="4 12"/>
<protein>
    <recommendedName>
        <fullName evidence="5 12">UDP-N-acetylglucosamine transferase subunit ALG13</fullName>
        <ecNumber evidence="4 12">2.4.1.141</ecNumber>
    </recommendedName>
    <alternativeName>
        <fullName evidence="10 12">Asparagine-linked glycosylation protein 13</fullName>
    </alternativeName>
</protein>
<reference evidence="14 15" key="1">
    <citation type="journal article" date="2019" name="Nat. Ecol. Evol.">
        <title>Megaphylogeny resolves global patterns of mushroom evolution.</title>
        <authorList>
            <person name="Varga T."/>
            <person name="Krizsan K."/>
            <person name="Foldi C."/>
            <person name="Dima B."/>
            <person name="Sanchez-Garcia M."/>
            <person name="Sanchez-Ramirez S."/>
            <person name="Szollosi G.J."/>
            <person name="Szarkandi J.G."/>
            <person name="Papp V."/>
            <person name="Albert L."/>
            <person name="Andreopoulos W."/>
            <person name="Angelini C."/>
            <person name="Antonin V."/>
            <person name="Barry K.W."/>
            <person name="Bougher N.L."/>
            <person name="Buchanan P."/>
            <person name="Buyck B."/>
            <person name="Bense V."/>
            <person name="Catcheside P."/>
            <person name="Chovatia M."/>
            <person name="Cooper J."/>
            <person name="Damon W."/>
            <person name="Desjardin D."/>
            <person name="Finy P."/>
            <person name="Geml J."/>
            <person name="Haridas S."/>
            <person name="Hughes K."/>
            <person name="Justo A."/>
            <person name="Karasinski D."/>
            <person name="Kautmanova I."/>
            <person name="Kiss B."/>
            <person name="Kocsube S."/>
            <person name="Kotiranta H."/>
            <person name="LaButti K.M."/>
            <person name="Lechner B.E."/>
            <person name="Liimatainen K."/>
            <person name="Lipzen A."/>
            <person name="Lukacs Z."/>
            <person name="Mihaltcheva S."/>
            <person name="Morgado L.N."/>
            <person name="Niskanen T."/>
            <person name="Noordeloos M.E."/>
            <person name="Ohm R.A."/>
            <person name="Ortiz-Santana B."/>
            <person name="Ovrebo C."/>
            <person name="Racz N."/>
            <person name="Riley R."/>
            <person name="Savchenko A."/>
            <person name="Shiryaev A."/>
            <person name="Soop K."/>
            <person name="Spirin V."/>
            <person name="Szebenyi C."/>
            <person name="Tomsovsky M."/>
            <person name="Tulloss R.E."/>
            <person name="Uehling J."/>
            <person name="Grigoriev I.V."/>
            <person name="Vagvolgyi C."/>
            <person name="Papp T."/>
            <person name="Martin F.M."/>
            <person name="Miettinen O."/>
            <person name="Hibbett D.S."/>
            <person name="Nagy L.G."/>
        </authorList>
    </citation>
    <scope>NUCLEOTIDE SEQUENCE [LARGE SCALE GENOMIC DNA]</scope>
    <source>
        <strain evidence="14 15">CBS 121175</strain>
    </source>
</reference>
<dbReference type="InterPro" id="IPR039042">
    <property type="entry name" value="Alg13-like"/>
</dbReference>
<dbReference type="EMBL" id="ML210165">
    <property type="protein sequence ID" value="TFK27370.1"/>
    <property type="molecule type" value="Genomic_DNA"/>
</dbReference>
<keyword evidence="15" id="KW-1185">Reference proteome</keyword>
<dbReference type="PANTHER" id="PTHR12867:SF6">
    <property type="entry name" value="N-ACETYLGLUCOSAMINYLDIPHOSPHODOLICHOL N-ACETYLGLUCOSAMINYLTRANSFERASE"/>
    <property type="match status" value="1"/>
</dbReference>
<gene>
    <name evidence="12" type="primary">ALG13</name>
    <name evidence="14" type="ORF">FA15DRAFT_210999</name>
</gene>
<evidence type="ECO:0000259" key="13">
    <source>
        <dbReference type="Pfam" id="PF04101"/>
    </source>
</evidence>
<comment type="subunit">
    <text evidence="3 12">Heterodimer with ALG14 to form a functional enzyme.</text>
</comment>
<keyword evidence="6 12" id="KW-0328">Glycosyltransferase</keyword>
<evidence type="ECO:0000313" key="15">
    <source>
        <dbReference type="Proteomes" id="UP000307440"/>
    </source>
</evidence>
<dbReference type="AlphaFoldDB" id="A0A5C3L3N8"/>
<dbReference type="GO" id="GO:0004577">
    <property type="term" value="F:N-acetylglucosaminyldiphosphodolichol N-acetylglucosaminyltransferase activity"/>
    <property type="evidence" value="ECO:0007669"/>
    <property type="project" value="UniProtKB-EC"/>
</dbReference>
<evidence type="ECO:0000256" key="4">
    <source>
        <dbReference type="ARBA" id="ARBA00012614"/>
    </source>
</evidence>
<dbReference type="GO" id="GO:0006488">
    <property type="term" value="P:dolichol-linked oligosaccharide biosynthetic process"/>
    <property type="evidence" value="ECO:0007669"/>
    <property type="project" value="InterPro"/>
</dbReference>
<evidence type="ECO:0000256" key="7">
    <source>
        <dbReference type="ARBA" id="ARBA00022679"/>
    </source>
</evidence>